<evidence type="ECO:0000313" key="3">
    <source>
        <dbReference type="Proteomes" id="UP000249547"/>
    </source>
</evidence>
<dbReference type="RefSeq" id="WP_111597179.1">
    <property type="nucleotide sequence ID" value="NZ_QLLL01000003.1"/>
</dbReference>
<sequence length="172" mass="18843">MQIIIREETPQDVSEIYKINEIAFGQPNEAKLVDKLRQSDAWIPGLSLVAQIGDQVVGHILFTRIQIKDGDASHESLALAPMAVLPTHQLQGVGGALIKEGTRKARQLGFQSIVVVGHANYYPKYGFAPAANWHIDTHYKVPSEAFMALALQPNGLNNVRGTVVYPAAFDEV</sequence>
<dbReference type="SUPFAM" id="SSF55729">
    <property type="entry name" value="Acyl-CoA N-acyltransferases (Nat)"/>
    <property type="match status" value="1"/>
</dbReference>
<dbReference type="Proteomes" id="UP000249547">
    <property type="component" value="Unassembled WGS sequence"/>
</dbReference>
<dbReference type="InterPro" id="IPR016181">
    <property type="entry name" value="Acyl_CoA_acyltransferase"/>
</dbReference>
<evidence type="ECO:0000313" key="2">
    <source>
        <dbReference type="EMBL" id="RAJ06570.1"/>
    </source>
</evidence>
<dbReference type="Pfam" id="PF00583">
    <property type="entry name" value="Acetyltransf_1"/>
    <property type="match status" value="1"/>
</dbReference>
<proteinExistence type="predicted"/>
<accession>A0A327QQE7</accession>
<protein>
    <submittedName>
        <fullName evidence="2">Putative acetyltransferase</fullName>
    </submittedName>
</protein>
<feature type="domain" description="N-acetyltransferase" evidence="1">
    <location>
        <begin position="3"/>
        <end position="152"/>
    </location>
</feature>
<comment type="caution">
    <text evidence="2">The sequence shown here is derived from an EMBL/GenBank/DDBJ whole genome shotgun (WGS) entry which is preliminary data.</text>
</comment>
<name>A0A327QQE7_9BACT</name>
<dbReference type="AlphaFoldDB" id="A0A327QQE7"/>
<dbReference type="OrthoDB" id="9797178at2"/>
<reference evidence="2 3" key="1">
    <citation type="submission" date="2018-06" db="EMBL/GenBank/DDBJ databases">
        <title>Genomic Encyclopedia of Archaeal and Bacterial Type Strains, Phase II (KMG-II): from individual species to whole genera.</title>
        <authorList>
            <person name="Goeker M."/>
        </authorList>
    </citation>
    <scope>NUCLEOTIDE SEQUENCE [LARGE SCALE GENOMIC DNA]</scope>
    <source>
        <strain evidence="2 3">DSM 23857</strain>
    </source>
</reference>
<organism evidence="2 3">
    <name type="scientific">Chitinophaga skermanii</name>
    <dbReference type="NCBI Taxonomy" id="331697"/>
    <lineage>
        <taxon>Bacteria</taxon>
        <taxon>Pseudomonadati</taxon>
        <taxon>Bacteroidota</taxon>
        <taxon>Chitinophagia</taxon>
        <taxon>Chitinophagales</taxon>
        <taxon>Chitinophagaceae</taxon>
        <taxon>Chitinophaga</taxon>
    </lineage>
</organism>
<keyword evidence="2" id="KW-0808">Transferase</keyword>
<dbReference type="PROSITE" id="PS51186">
    <property type="entry name" value="GNAT"/>
    <property type="match status" value="1"/>
</dbReference>
<keyword evidence="3" id="KW-1185">Reference proteome</keyword>
<dbReference type="InterPro" id="IPR000182">
    <property type="entry name" value="GNAT_dom"/>
</dbReference>
<dbReference type="EMBL" id="QLLL01000003">
    <property type="protein sequence ID" value="RAJ06570.1"/>
    <property type="molecule type" value="Genomic_DNA"/>
</dbReference>
<evidence type="ECO:0000259" key="1">
    <source>
        <dbReference type="PROSITE" id="PS51186"/>
    </source>
</evidence>
<dbReference type="CDD" id="cd04301">
    <property type="entry name" value="NAT_SF"/>
    <property type="match status" value="1"/>
</dbReference>
<dbReference type="Gene3D" id="3.40.630.30">
    <property type="match status" value="1"/>
</dbReference>
<dbReference type="GO" id="GO:0016747">
    <property type="term" value="F:acyltransferase activity, transferring groups other than amino-acyl groups"/>
    <property type="evidence" value="ECO:0007669"/>
    <property type="project" value="InterPro"/>
</dbReference>
<gene>
    <name evidence="2" type="ORF">LX64_01697</name>
</gene>